<evidence type="ECO:0000256" key="1">
    <source>
        <dbReference type="SAM" id="Phobius"/>
    </source>
</evidence>
<sequence>MPKPGYTTYGQLVNFYISPGLSAISFLGAWVLEAQDPHGTDPLCAFLSLLLSFSSPSNHIDESHSVVSPYCNPVGSLSRFNSNHVLFPFPWCHIFALWLGC</sequence>
<keyword evidence="1" id="KW-0812">Transmembrane</keyword>
<keyword evidence="3" id="KW-1185">Reference proteome</keyword>
<keyword evidence="1" id="KW-1133">Transmembrane helix</keyword>
<accession>A0A0M8NUA4</accession>
<dbReference type="AlphaFoldDB" id="A0A0M8NUA4"/>
<gene>
    <name evidence="2" type="ORF">ACN38_g10244</name>
</gene>
<keyword evidence="1" id="KW-0472">Membrane</keyword>
<organism evidence="2 3">
    <name type="scientific">Penicillium nordicum</name>
    <dbReference type="NCBI Taxonomy" id="229535"/>
    <lineage>
        <taxon>Eukaryota</taxon>
        <taxon>Fungi</taxon>
        <taxon>Dikarya</taxon>
        <taxon>Ascomycota</taxon>
        <taxon>Pezizomycotina</taxon>
        <taxon>Eurotiomycetes</taxon>
        <taxon>Eurotiomycetidae</taxon>
        <taxon>Eurotiales</taxon>
        <taxon>Aspergillaceae</taxon>
        <taxon>Penicillium</taxon>
    </lineage>
</organism>
<evidence type="ECO:0000313" key="3">
    <source>
        <dbReference type="Proteomes" id="UP000037696"/>
    </source>
</evidence>
<proteinExistence type="predicted"/>
<dbReference type="EMBL" id="LHQQ01000228">
    <property type="protein sequence ID" value="KOS38918.1"/>
    <property type="molecule type" value="Genomic_DNA"/>
</dbReference>
<evidence type="ECO:0000313" key="2">
    <source>
        <dbReference type="EMBL" id="KOS38918.1"/>
    </source>
</evidence>
<reference evidence="2 3" key="1">
    <citation type="submission" date="2015-08" db="EMBL/GenBank/DDBJ databases">
        <title>Genome sequencing of Penicillium nordicum.</title>
        <authorList>
            <person name="Nguyen H.D."/>
            <person name="Seifert K.A."/>
        </authorList>
    </citation>
    <scope>NUCLEOTIDE SEQUENCE [LARGE SCALE GENOMIC DNA]</scope>
    <source>
        <strain evidence="2 3">DAOMC 185683</strain>
    </source>
</reference>
<comment type="caution">
    <text evidence="2">The sequence shown here is derived from an EMBL/GenBank/DDBJ whole genome shotgun (WGS) entry which is preliminary data.</text>
</comment>
<dbReference type="Proteomes" id="UP000037696">
    <property type="component" value="Unassembled WGS sequence"/>
</dbReference>
<feature type="transmembrane region" description="Helical" evidence="1">
    <location>
        <begin position="12"/>
        <end position="32"/>
    </location>
</feature>
<protein>
    <submittedName>
        <fullName evidence="2">Uncharacterized protein</fullName>
    </submittedName>
</protein>
<name>A0A0M8NUA4_9EURO</name>